<reference evidence="1 2" key="1">
    <citation type="journal article" date="2021" name="BMC Biol.">
        <title>Horizontally acquired antibacterial genes associated with adaptive radiation of ladybird beetles.</title>
        <authorList>
            <person name="Li H.S."/>
            <person name="Tang X.F."/>
            <person name="Huang Y.H."/>
            <person name="Xu Z.Y."/>
            <person name="Chen M.L."/>
            <person name="Du X.Y."/>
            <person name="Qiu B.Y."/>
            <person name="Chen P.T."/>
            <person name="Zhang W."/>
            <person name="Slipinski A."/>
            <person name="Escalona H.E."/>
            <person name="Waterhouse R.M."/>
            <person name="Zwick A."/>
            <person name="Pang H."/>
        </authorList>
    </citation>
    <scope>NUCLEOTIDE SEQUENCE [LARGE SCALE GENOMIC DNA]</scope>
    <source>
        <strain evidence="1">SYSU2018</strain>
    </source>
</reference>
<evidence type="ECO:0000313" key="2">
    <source>
        <dbReference type="Proteomes" id="UP001516400"/>
    </source>
</evidence>
<proteinExistence type="predicted"/>
<gene>
    <name evidence="1" type="ORF">HHI36_016663</name>
</gene>
<name>A0ABD2NKS9_9CUCU</name>
<dbReference type="AlphaFoldDB" id="A0ABD2NKS9"/>
<comment type="caution">
    <text evidence="1">The sequence shown here is derived from an EMBL/GenBank/DDBJ whole genome shotgun (WGS) entry which is preliminary data.</text>
</comment>
<sequence length="101" mass="11120">TFVWLPNTKYATDEEGNGNGGFVRAAFPPATKCSRGKHYKAVQRHCQNQSTLINSMTSPRLPSIESFIFCPHRLQSSAPNRNFTFVVAEEGGDVGYVVGNI</sequence>
<feature type="non-terminal residue" evidence="1">
    <location>
        <position position="1"/>
    </location>
</feature>
<accession>A0ABD2NKS9</accession>
<keyword evidence="2" id="KW-1185">Reference proteome</keyword>
<dbReference type="EMBL" id="JABFTP020000124">
    <property type="protein sequence ID" value="KAL3279149.1"/>
    <property type="molecule type" value="Genomic_DNA"/>
</dbReference>
<evidence type="ECO:0000313" key="1">
    <source>
        <dbReference type="EMBL" id="KAL3279149.1"/>
    </source>
</evidence>
<organism evidence="1 2">
    <name type="scientific">Cryptolaemus montrouzieri</name>
    <dbReference type="NCBI Taxonomy" id="559131"/>
    <lineage>
        <taxon>Eukaryota</taxon>
        <taxon>Metazoa</taxon>
        <taxon>Ecdysozoa</taxon>
        <taxon>Arthropoda</taxon>
        <taxon>Hexapoda</taxon>
        <taxon>Insecta</taxon>
        <taxon>Pterygota</taxon>
        <taxon>Neoptera</taxon>
        <taxon>Endopterygota</taxon>
        <taxon>Coleoptera</taxon>
        <taxon>Polyphaga</taxon>
        <taxon>Cucujiformia</taxon>
        <taxon>Coccinelloidea</taxon>
        <taxon>Coccinellidae</taxon>
        <taxon>Scymninae</taxon>
        <taxon>Scymnini</taxon>
        <taxon>Cryptolaemus</taxon>
    </lineage>
</organism>
<protein>
    <submittedName>
        <fullName evidence="1">Uncharacterized protein</fullName>
    </submittedName>
</protein>
<dbReference type="Proteomes" id="UP001516400">
    <property type="component" value="Unassembled WGS sequence"/>
</dbReference>